<organism evidence="1 2">
    <name type="scientific">Rubus argutus</name>
    <name type="common">Southern blackberry</name>
    <dbReference type="NCBI Taxonomy" id="59490"/>
    <lineage>
        <taxon>Eukaryota</taxon>
        <taxon>Viridiplantae</taxon>
        <taxon>Streptophyta</taxon>
        <taxon>Embryophyta</taxon>
        <taxon>Tracheophyta</taxon>
        <taxon>Spermatophyta</taxon>
        <taxon>Magnoliopsida</taxon>
        <taxon>eudicotyledons</taxon>
        <taxon>Gunneridae</taxon>
        <taxon>Pentapetalae</taxon>
        <taxon>rosids</taxon>
        <taxon>fabids</taxon>
        <taxon>Rosales</taxon>
        <taxon>Rosaceae</taxon>
        <taxon>Rosoideae</taxon>
        <taxon>Rosoideae incertae sedis</taxon>
        <taxon>Rubus</taxon>
    </lineage>
</organism>
<comment type="caution">
    <text evidence="1">The sequence shown here is derived from an EMBL/GenBank/DDBJ whole genome shotgun (WGS) entry which is preliminary data.</text>
</comment>
<dbReference type="Proteomes" id="UP001457282">
    <property type="component" value="Unassembled WGS sequence"/>
</dbReference>
<accession>A0AAW1W8Q8</accession>
<evidence type="ECO:0000313" key="1">
    <source>
        <dbReference type="EMBL" id="KAK9920350.1"/>
    </source>
</evidence>
<reference evidence="1 2" key="1">
    <citation type="journal article" date="2023" name="G3 (Bethesda)">
        <title>A chromosome-length genome assembly and annotation of blackberry (Rubus argutus, cv. 'Hillquist').</title>
        <authorList>
            <person name="Bruna T."/>
            <person name="Aryal R."/>
            <person name="Dudchenko O."/>
            <person name="Sargent D.J."/>
            <person name="Mead D."/>
            <person name="Buti M."/>
            <person name="Cavallini A."/>
            <person name="Hytonen T."/>
            <person name="Andres J."/>
            <person name="Pham M."/>
            <person name="Weisz D."/>
            <person name="Mascagni F."/>
            <person name="Usai G."/>
            <person name="Natali L."/>
            <person name="Bassil N."/>
            <person name="Fernandez G.E."/>
            <person name="Lomsadze A."/>
            <person name="Armour M."/>
            <person name="Olukolu B."/>
            <person name="Poorten T."/>
            <person name="Britton C."/>
            <person name="Davik J."/>
            <person name="Ashrafi H."/>
            <person name="Aiden E.L."/>
            <person name="Borodovsky M."/>
            <person name="Worthington M."/>
        </authorList>
    </citation>
    <scope>NUCLEOTIDE SEQUENCE [LARGE SCALE GENOMIC DNA]</scope>
    <source>
        <strain evidence="1">PI 553951</strain>
    </source>
</reference>
<evidence type="ECO:0000313" key="2">
    <source>
        <dbReference type="Proteomes" id="UP001457282"/>
    </source>
</evidence>
<dbReference type="EMBL" id="JBEDUW010000006">
    <property type="protein sequence ID" value="KAK9920350.1"/>
    <property type="molecule type" value="Genomic_DNA"/>
</dbReference>
<sequence length="131" mass="14295">MLWAFLCSHSSTPRTPSGGAYALDTRAIPSTSTSSRPIFRPPNGASELLPRTISRSALIMPRTKFSRSKIARCTLNPQLTARNNNRPTTLVIEVCSPNLSGILIHSNFLLPVILLSPANHPRGRDEPSQAH</sequence>
<gene>
    <name evidence="1" type="ORF">M0R45_028905</name>
</gene>
<keyword evidence="2" id="KW-1185">Reference proteome</keyword>
<proteinExistence type="predicted"/>
<name>A0AAW1W8Q8_RUBAR</name>
<protein>
    <submittedName>
        <fullName evidence="1">Uncharacterized protein</fullName>
    </submittedName>
</protein>
<dbReference type="AlphaFoldDB" id="A0AAW1W8Q8"/>